<feature type="region of interest" description="Disordered" evidence="2">
    <location>
        <begin position="1"/>
        <end position="41"/>
    </location>
</feature>
<evidence type="ECO:0000313" key="4">
    <source>
        <dbReference type="Proteomes" id="UP000035680"/>
    </source>
</evidence>
<dbReference type="PROSITE" id="PS50086">
    <property type="entry name" value="TBC_RABGAP"/>
    <property type="match status" value="1"/>
</dbReference>
<evidence type="ECO:0000259" key="3">
    <source>
        <dbReference type="PROSITE" id="PS50086"/>
    </source>
</evidence>
<dbReference type="Gene3D" id="1.10.472.80">
    <property type="entry name" value="Ypt/Rab-GAP domain of gyp1p, domain 3"/>
    <property type="match status" value="1"/>
</dbReference>
<dbReference type="InterPro" id="IPR035969">
    <property type="entry name" value="Rab-GAP_TBC_sf"/>
</dbReference>
<feature type="domain" description="Rab-GAP TBC" evidence="3">
    <location>
        <begin position="78"/>
        <end position="397"/>
    </location>
</feature>
<dbReference type="SUPFAM" id="SSF47923">
    <property type="entry name" value="Ypt/Rab-GAP domain of gyp1p"/>
    <property type="match status" value="2"/>
</dbReference>
<feature type="compositionally biased region" description="Polar residues" evidence="2">
    <location>
        <begin position="505"/>
        <end position="517"/>
    </location>
</feature>
<dbReference type="FunFam" id="1.10.8.270:FF:000011">
    <property type="entry name" value="TBC1 domain family member 5"/>
    <property type="match status" value="1"/>
</dbReference>
<keyword evidence="4" id="KW-1185">Reference proteome</keyword>
<dbReference type="Gene3D" id="1.10.8.270">
    <property type="entry name" value="putative rabgap domain of human tbc1 domain family member 14 like domains"/>
    <property type="match status" value="1"/>
</dbReference>
<dbReference type="Pfam" id="PF00566">
    <property type="entry name" value="RabGAP-TBC"/>
    <property type="match status" value="2"/>
</dbReference>
<feature type="compositionally biased region" description="Low complexity" evidence="2">
    <location>
        <begin position="10"/>
        <end position="34"/>
    </location>
</feature>
<name>A0A0K0G241_STRVS</name>
<dbReference type="FunFam" id="1.10.472.80:FF:000038">
    <property type="entry name" value="TBC1 domain family member 5"/>
    <property type="match status" value="1"/>
</dbReference>
<dbReference type="GO" id="GO:0005737">
    <property type="term" value="C:cytoplasm"/>
    <property type="evidence" value="ECO:0007669"/>
    <property type="project" value="UniProtKB-ARBA"/>
</dbReference>
<dbReference type="WBParaSite" id="SVE_1878700.1">
    <property type="protein sequence ID" value="SVE_1878700.1"/>
    <property type="gene ID" value="SVE_1878700"/>
</dbReference>
<feature type="compositionally biased region" description="Basic and acidic residues" evidence="2">
    <location>
        <begin position="495"/>
        <end position="504"/>
    </location>
</feature>
<dbReference type="SMART" id="SM00164">
    <property type="entry name" value="TBC"/>
    <property type="match status" value="1"/>
</dbReference>
<evidence type="ECO:0000313" key="5">
    <source>
        <dbReference type="WBParaSite" id="SVE_1878700.1"/>
    </source>
</evidence>
<dbReference type="STRING" id="75913.A0A0K0G241"/>
<evidence type="ECO:0000256" key="2">
    <source>
        <dbReference type="SAM" id="MobiDB-lite"/>
    </source>
</evidence>
<proteinExistence type="predicted"/>
<reference evidence="5" key="2">
    <citation type="submission" date="2015-08" db="UniProtKB">
        <authorList>
            <consortium name="WormBaseParasite"/>
        </authorList>
    </citation>
    <scope>IDENTIFICATION</scope>
</reference>
<accession>A0A0K0G241</accession>
<keyword evidence="1" id="KW-0343">GTPase activation</keyword>
<dbReference type="PANTHER" id="PTHR22957">
    <property type="entry name" value="TBC1 DOMAIN FAMILY MEMBER GTPASE-ACTIVATING PROTEIN"/>
    <property type="match status" value="1"/>
</dbReference>
<dbReference type="PANTHER" id="PTHR22957:SF337">
    <property type="entry name" value="TBC1 DOMAIN FAMILY MEMBER 5"/>
    <property type="match status" value="1"/>
</dbReference>
<reference evidence="4" key="1">
    <citation type="submission" date="2014-07" db="EMBL/GenBank/DDBJ databases">
        <authorList>
            <person name="Martin A.A"/>
            <person name="De Silva N."/>
        </authorList>
    </citation>
    <scope>NUCLEOTIDE SEQUENCE</scope>
</reference>
<protein>
    <submittedName>
        <fullName evidence="5">TBC1 domain family member 5 (inferred by orthology to a human protein)</fullName>
    </submittedName>
</protein>
<dbReference type="AlphaFoldDB" id="A0A0K0G241"/>
<dbReference type="Proteomes" id="UP000035680">
    <property type="component" value="Unassembled WGS sequence"/>
</dbReference>
<dbReference type="InterPro" id="IPR000195">
    <property type="entry name" value="Rab-GAP-TBC_dom"/>
</dbReference>
<dbReference type="GO" id="GO:0005096">
    <property type="term" value="F:GTPase activator activity"/>
    <property type="evidence" value="ECO:0007669"/>
    <property type="project" value="UniProtKB-KW"/>
</dbReference>
<organism evidence="4 5">
    <name type="scientific">Strongyloides venezuelensis</name>
    <name type="common">Threadworm</name>
    <dbReference type="NCBI Taxonomy" id="75913"/>
    <lineage>
        <taxon>Eukaryota</taxon>
        <taxon>Metazoa</taxon>
        <taxon>Ecdysozoa</taxon>
        <taxon>Nematoda</taxon>
        <taxon>Chromadorea</taxon>
        <taxon>Rhabditida</taxon>
        <taxon>Tylenchina</taxon>
        <taxon>Panagrolaimomorpha</taxon>
        <taxon>Strongyloidoidea</taxon>
        <taxon>Strongyloididae</taxon>
        <taxon>Strongyloides</taxon>
    </lineage>
</organism>
<evidence type="ECO:0000256" key="1">
    <source>
        <dbReference type="ARBA" id="ARBA00022468"/>
    </source>
</evidence>
<feature type="region of interest" description="Disordered" evidence="2">
    <location>
        <begin position="495"/>
        <end position="529"/>
    </location>
</feature>
<sequence>MGMERKRKTSTSSSTSSGTTSTPTSSSHQTSPGTYYYTSGSRKVNVHKPPYTEEWSRCFQHGKIQLKNLRQYALEGDLRSSKMRSIYWRLFLRILPLDKDEWYSIVERCRFEYQEIKWKHSKESKEFNEGDPQSNNPLSEQENCPWSQFFYNSELKEQIKKDVDRSFPEIPLFKNPETREIMINVLFIYAKEHPHIEYKQGMHEILGPLLFVLNYDQENFITLKEANVISSLNENDKRLLSFLNDPHFREHDVYQMFTGMMLLIESWYIYGDENLSKSDDETNRSSSSVSNDNEYISNSIDNIKKLKKKKKISISTYQSNLFKQSIDDDNSKSLINDKLKEIMECFLKEYDSVLYNHLKNMNIIPQVYGIRWLRLLFGREFPFPDLLYIWDSILSDEDPLVMIDFIFLSLLLQIREQLLLGDYSCCLQYLMKYPPIVDVTNFVKFTLHIRSPKKYIMPKMSGPMNFSNITMSGQLHPNADKKKYISIFSDQKDVKKNSRDKENDSLSVFSQASSNDNNWDEGGNHHNKNCIENIRNSPELEMMPMNRRHTFTNGSRTHMLSLTEIQEYESMKKQIDSLQQATINSETKQFEASQRLYEIISGIKQLNIEKDIKKQLAKSIGEVAAKLSYSSINEASIRNVTLPTDASPTREGVEVAIEAKSPDNV</sequence>